<proteinExistence type="predicted"/>
<dbReference type="EMBL" id="LIZX01000113">
    <property type="protein sequence ID" value="KPJ65503.1"/>
    <property type="molecule type" value="Genomic_DNA"/>
</dbReference>
<dbReference type="InterPro" id="IPR029060">
    <property type="entry name" value="PIN-like_dom_sf"/>
</dbReference>
<dbReference type="InterPro" id="IPR039018">
    <property type="entry name" value="VapC20-like"/>
</dbReference>
<evidence type="ECO:0000259" key="1">
    <source>
        <dbReference type="Pfam" id="PF01850"/>
    </source>
</evidence>
<accession>A0A0S7XTC1</accession>
<comment type="caution">
    <text evidence="2">The sequence shown here is derived from an EMBL/GenBank/DDBJ whole genome shotgun (WGS) entry which is preliminary data.</text>
</comment>
<dbReference type="Gene3D" id="3.40.50.1010">
    <property type="entry name" value="5'-nuclease"/>
    <property type="match status" value="1"/>
</dbReference>
<organism evidence="2 3">
    <name type="scientific">candidate division WOR-1 bacterium DG_54_3</name>
    <dbReference type="NCBI Taxonomy" id="1703775"/>
    <lineage>
        <taxon>Bacteria</taxon>
        <taxon>Bacillati</taxon>
        <taxon>Saganbacteria</taxon>
    </lineage>
</organism>
<dbReference type="AlphaFoldDB" id="A0A0S7XTC1"/>
<protein>
    <recommendedName>
        <fullName evidence="1">PIN domain-containing protein</fullName>
    </recommendedName>
</protein>
<dbReference type="Pfam" id="PF01850">
    <property type="entry name" value="PIN"/>
    <property type="match status" value="1"/>
</dbReference>
<sequence length="99" mass="11541">LVTSDYVLDESYTIIRLRAGHKIAVQFGEMIQATGLIEIKYITKEILQEAWHIFKSFTDKEFSFTDCTSFALMESLQIKAAFTFDDHFNQYGKFEIKPM</sequence>
<evidence type="ECO:0000313" key="2">
    <source>
        <dbReference type="EMBL" id="KPJ65503.1"/>
    </source>
</evidence>
<dbReference type="PANTHER" id="PTHR42188:SF1">
    <property type="entry name" value="23S RRNA-SPECIFIC ENDONUCLEASE VAPC20"/>
    <property type="match status" value="1"/>
</dbReference>
<reference evidence="2 3" key="1">
    <citation type="journal article" date="2015" name="Microbiome">
        <title>Genomic resolution of linkages in carbon, nitrogen, and sulfur cycling among widespread estuary sediment bacteria.</title>
        <authorList>
            <person name="Baker B.J."/>
            <person name="Lazar C.S."/>
            <person name="Teske A.P."/>
            <person name="Dick G.J."/>
        </authorList>
    </citation>
    <scope>NUCLEOTIDE SEQUENCE [LARGE SCALE GENOMIC DNA]</scope>
    <source>
        <strain evidence="2">DG_54_3</strain>
    </source>
</reference>
<feature type="domain" description="PIN" evidence="1">
    <location>
        <begin position="1"/>
        <end position="92"/>
    </location>
</feature>
<gene>
    <name evidence="2" type="ORF">AMJ44_10010</name>
</gene>
<evidence type="ECO:0000313" key="3">
    <source>
        <dbReference type="Proteomes" id="UP000051861"/>
    </source>
</evidence>
<dbReference type="SUPFAM" id="SSF88723">
    <property type="entry name" value="PIN domain-like"/>
    <property type="match status" value="1"/>
</dbReference>
<dbReference type="GO" id="GO:0016075">
    <property type="term" value="P:rRNA catabolic process"/>
    <property type="evidence" value="ECO:0007669"/>
    <property type="project" value="TreeGrafter"/>
</dbReference>
<feature type="non-terminal residue" evidence="2">
    <location>
        <position position="1"/>
    </location>
</feature>
<dbReference type="InterPro" id="IPR002716">
    <property type="entry name" value="PIN_dom"/>
</dbReference>
<dbReference type="GO" id="GO:0004521">
    <property type="term" value="F:RNA endonuclease activity"/>
    <property type="evidence" value="ECO:0007669"/>
    <property type="project" value="InterPro"/>
</dbReference>
<dbReference type="PANTHER" id="PTHR42188">
    <property type="entry name" value="23S RRNA-SPECIFIC ENDONUCLEASE VAPC20"/>
    <property type="match status" value="1"/>
</dbReference>
<name>A0A0S7XTC1_UNCSA</name>
<dbReference type="Proteomes" id="UP000051861">
    <property type="component" value="Unassembled WGS sequence"/>
</dbReference>